<dbReference type="RefSeq" id="WP_106926229.1">
    <property type="nucleotide sequence ID" value="NZ_PYFT01000001.1"/>
</dbReference>
<name>A0A2T2YAJ4_9BACT</name>
<keyword evidence="1" id="KW-0812">Transmembrane</keyword>
<dbReference type="AlphaFoldDB" id="A0A2T2YAJ4"/>
<proteinExistence type="predicted"/>
<feature type="transmembrane region" description="Helical" evidence="1">
    <location>
        <begin position="6"/>
        <end position="25"/>
    </location>
</feature>
<evidence type="ECO:0000313" key="3">
    <source>
        <dbReference type="EMBL" id="PSR52524.1"/>
    </source>
</evidence>
<dbReference type="EMBL" id="PYFT01000001">
    <property type="protein sequence ID" value="PSR52524.1"/>
    <property type="molecule type" value="Genomic_DNA"/>
</dbReference>
<gene>
    <name evidence="3" type="ORF">AHMF7605_02780</name>
</gene>
<keyword evidence="4" id="KW-1185">Reference proteome</keyword>
<dbReference type="PANTHER" id="PTHR12277:SF81">
    <property type="entry name" value="PROTEIN ABHD13"/>
    <property type="match status" value="1"/>
</dbReference>
<organism evidence="3 4">
    <name type="scientific">Adhaeribacter arboris</name>
    <dbReference type="NCBI Taxonomy" id="2072846"/>
    <lineage>
        <taxon>Bacteria</taxon>
        <taxon>Pseudomonadati</taxon>
        <taxon>Bacteroidota</taxon>
        <taxon>Cytophagia</taxon>
        <taxon>Cytophagales</taxon>
        <taxon>Hymenobacteraceae</taxon>
        <taxon>Adhaeribacter</taxon>
    </lineage>
</organism>
<dbReference type="InterPro" id="IPR029058">
    <property type="entry name" value="AB_hydrolase_fold"/>
</dbReference>
<dbReference type="SUPFAM" id="SSF53474">
    <property type="entry name" value="alpha/beta-Hydrolases"/>
    <property type="match status" value="1"/>
</dbReference>
<keyword evidence="1" id="KW-0472">Membrane</keyword>
<sequence length="267" mass="30104">MNNSKLILILISLIILVYFGIYGFLQSIKEEQGNIFKSQKLPADFKYSLNSNFEELNFPSKNGGLLNSLLFRVDHSKGVICFWKGNGGTLKNWGEIAPHFLKLNYDIFITDYRQHGKSQGSISLENFYSDAQTVYDALKKRYPENKIVITGYSLGGRIAAHLAASNLPRLTILIDAASTTGDFSERFFEAMYYPLPLTNNFLFQTETDIRKAKSPVVIIATENPNSLSHQLKPLRQNKGTFFQIKGATHETILTHNTTAKIIAKVLK</sequence>
<dbReference type="Gene3D" id="3.40.50.1820">
    <property type="entry name" value="alpha/beta hydrolase"/>
    <property type="match status" value="1"/>
</dbReference>
<protein>
    <submittedName>
        <fullName evidence="3">Alpha/beta hydrolase</fullName>
    </submittedName>
</protein>
<dbReference type="PANTHER" id="PTHR12277">
    <property type="entry name" value="ALPHA/BETA HYDROLASE DOMAIN-CONTAINING PROTEIN"/>
    <property type="match status" value="1"/>
</dbReference>
<dbReference type="GO" id="GO:0016787">
    <property type="term" value="F:hydrolase activity"/>
    <property type="evidence" value="ECO:0007669"/>
    <property type="project" value="UniProtKB-KW"/>
</dbReference>
<dbReference type="Pfam" id="PF00561">
    <property type="entry name" value="Abhydrolase_1"/>
    <property type="match status" value="1"/>
</dbReference>
<evidence type="ECO:0000259" key="2">
    <source>
        <dbReference type="Pfam" id="PF00561"/>
    </source>
</evidence>
<keyword evidence="1" id="KW-1133">Transmembrane helix</keyword>
<reference evidence="3 4" key="1">
    <citation type="submission" date="2018-03" db="EMBL/GenBank/DDBJ databases">
        <title>Adhaeribacter sp. HMF7605 Genome sequencing and assembly.</title>
        <authorList>
            <person name="Kang H."/>
            <person name="Kang J."/>
            <person name="Cha I."/>
            <person name="Kim H."/>
            <person name="Joh K."/>
        </authorList>
    </citation>
    <scope>NUCLEOTIDE SEQUENCE [LARGE SCALE GENOMIC DNA]</scope>
    <source>
        <strain evidence="3 4">HMF7605</strain>
    </source>
</reference>
<dbReference type="Proteomes" id="UP000240357">
    <property type="component" value="Unassembled WGS sequence"/>
</dbReference>
<dbReference type="InterPro" id="IPR000073">
    <property type="entry name" value="AB_hydrolase_1"/>
</dbReference>
<accession>A0A2T2YAJ4</accession>
<evidence type="ECO:0000313" key="4">
    <source>
        <dbReference type="Proteomes" id="UP000240357"/>
    </source>
</evidence>
<keyword evidence="3" id="KW-0378">Hydrolase</keyword>
<dbReference type="OrthoDB" id="9777090at2"/>
<comment type="caution">
    <text evidence="3">The sequence shown here is derived from an EMBL/GenBank/DDBJ whole genome shotgun (WGS) entry which is preliminary data.</text>
</comment>
<feature type="domain" description="AB hydrolase-1" evidence="2">
    <location>
        <begin position="79"/>
        <end position="166"/>
    </location>
</feature>
<evidence type="ECO:0000256" key="1">
    <source>
        <dbReference type="SAM" id="Phobius"/>
    </source>
</evidence>